<dbReference type="Pfam" id="PF09374">
    <property type="entry name" value="PG_binding_3"/>
    <property type="match status" value="1"/>
</dbReference>
<sequence length="170" mass="19185">MTTINNAIIDRLIRREGGFVDNPADRGGPTKYGITMTALREWFGREPTAGELEALTQADAHDIYCALYVMKPRFNRIDDERLREQVIDAGVLHGRGWASRRLQEVVGVTADGLIGPITLRAVNFGGKTNGLGHRFMQRRIHRIGRIVQRDHTQIVFLTGWLDRASSFLET</sequence>
<dbReference type="EMBL" id="LAZR01051842">
    <property type="protein sequence ID" value="KKK84301.1"/>
    <property type="molecule type" value="Genomic_DNA"/>
</dbReference>
<feature type="domain" description="Peptidoglycan binding" evidence="2">
    <location>
        <begin position="98"/>
        <end position="164"/>
    </location>
</feature>
<dbReference type="CDD" id="cd13926">
    <property type="entry name" value="N-acetylmuramidase_GH108"/>
    <property type="match status" value="1"/>
</dbReference>
<evidence type="ECO:0000259" key="1">
    <source>
        <dbReference type="Pfam" id="PF05838"/>
    </source>
</evidence>
<comment type="caution">
    <text evidence="3">The sequence shown here is derived from an EMBL/GenBank/DDBJ whole genome shotgun (WGS) entry which is preliminary data.</text>
</comment>
<dbReference type="AlphaFoldDB" id="A0A0F9BIQ6"/>
<name>A0A0F9BIQ6_9ZZZZ</name>
<evidence type="ECO:0000313" key="3">
    <source>
        <dbReference type="EMBL" id="KKK84301.1"/>
    </source>
</evidence>
<dbReference type="Gene3D" id="1.20.141.10">
    <property type="entry name" value="Chitosanase, subunit A, domain 1"/>
    <property type="match status" value="1"/>
</dbReference>
<dbReference type="InterPro" id="IPR008565">
    <property type="entry name" value="TtsA-like_GH18_dom"/>
</dbReference>
<dbReference type="InterPro" id="IPR023346">
    <property type="entry name" value="Lysozyme-like_dom_sf"/>
</dbReference>
<dbReference type="InterPro" id="IPR018537">
    <property type="entry name" value="Peptidoglycan-bd_3"/>
</dbReference>
<dbReference type="SUPFAM" id="SSF53955">
    <property type="entry name" value="Lysozyme-like"/>
    <property type="match status" value="1"/>
</dbReference>
<accession>A0A0F9BIQ6</accession>
<protein>
    <submittedName>
        <fullName evidence="3">Uncharacterized protein</fullName>
    </submittedName>
</protein>
<feature type="domain" description="TtsA-like Glycoside hydrolase family 108" evidence="1">
    <location>
        <begin position="10"/>
        <end position="94"/>
    </location>
</feature>
<organism evidence="3">
    <name type="scientific">marine sediment metagenome</name>
    <dbReference type="NCBI Taxonomy" id="412755"/>
    <lineage>
        <taxon>unclassified sequences</taxon>
        <taxon>metagenomes</taxon>
        <taxon>ecological metagenomes</taxon>
    </lineage>
</organism>
<evidence type="ECO:0000259" key="2">
    <source>
        <dbReference type="Pfam" id="PF09374"/>
    </source>
</evidence>
<reference evidence="3" key="1">
    <citation type="journal article" date="2015" name="Nature">
        <title>Complex archaea that bridge the gap between prokaryotes and eukaryotes.</title>
        <authorList>
            <person name="Spang A."/>
            <person name="Saw J.H."/>
            <person name="Jorgensen S.L."/>
            <person name="Zaremba-Niedzwiedzka K."/>
            <person name="Martijn J."/>
            <person name="Lind A.E."/>
            <person name="van Eijk R."/>
            <person name="Schleper C."/>
            <person name="Guy L."/>
            <person name="Ettema T.J."/>
        </authorList>
    </citation>
    <scope>NUCLEOTIDE SEQUENCE</scope>
</reference>
<gene>
    <name evidence="3" type="ORF">LCGC14_2784730</name>
</gene>
<dbReference type="Pfam" id="PF05838">
    <property type="entry name" value="Glyco_hydro_108"/>
    <property type="match status" value="1"/>
</dbReference>
<proteinExistence type="predicted"/>